<gene>
    <name evidence="1" type="ORF">D9Z05_04440</name>
</gene>
<dbReference type="AlphaFoldDB" id="A0AAI8LJC4"/>
<dbReference type="Pfam" id="PF13692">
    <property type="entry name" value="Glyco_trans_1_4"/>
    <property type="match status" value="1"/>
</dbReference>
<sequence length="346" mass="40577">MIKKSICVFTLYPKQGASSNYRILMYINDLQKDYDVYTYEFWNKKYTEKYINQKKKYALKIFSIYLYGLVKRLYQIFTVASKCDYVIFQKGIFPMLPFTFINYLKRKKCKVIFDVDDAIHIKKRNNSDAIARFANAVVCGNELLSAHYLNINSNTYTFPTVDYTPQYTPYIHDTFDNKTIGWIGSKSSIANLELVIDAINHIKLKYPDIKFKFIAGTPDDYDKKIDNAEFVKWSLDNYISEMSSFTIGIMPLYDTEFNRGKCGFKLIQYLNIEKPVIASPVGINDKIIGNCGIIASDTNEWILAIEKLLFDQEFYDNCKVNIKKEFYGKYDYKVILEMWKKLLDEL</sequence>
<name>A0AAI8LJC4_ENTFC</name>
<proteinExistence type="predicted"/>
<organism evidence="1 2">
    <name type="scientific">Enterococcus faecium</name>
    <name type="common">Streptococcus faecium</name>
    <dbReference type="NCBI Taxonomy" id="1352"/>
    <lineage>
        <taxon>Bacteria</taxon>
        <taxon>Bacillati</taxon>
        <taxon>Bacillota</taxon>
        <taxon>Bacilli</taxon>
        <taxon>Lactobacillales</taxon>
        <taxon>Enterococcaceae</taxon>
        <taxon>Enterococcus</taxon>
    </lineage>
</organism>
<evidence type="ECO:0000313" key="2">
    <source>
        <dbReference type="Proteomes" id="UP000275747"/>
    </source>
</evidence>
<accession>A0AAI8LJC4</accession>
<reference evidence="1 2" key="1">
    <citation type="submission" date="2018-10" db="EMBL/GenBank/DDBJ databases">
        <title>Escaping from acidified nitrite in gastric host defense: Transcriptomic basis for resistance to free nitrous acid in Enterococcus faecalis.</title>
        <authorList>
            <person name="Yu Z."/>
            <person name="Shi D."/>
            <person name="Liu W."/>
            <person name="Meng F."/>
        </authorList>
    </citation>
    <scope>NUCLEOTIDE SEQUENCE [LARGE SCALE GENOMIC DNA]</scope>
    <source>
        <strain evidence="1 2">JE1</strain>
    </source>
</reference>
<protein>
    <submittedName>
        <fullName evidence="1">Glycosyltransferase family 1 protein</fullName>
    </submittedName>
</protein>
<dbReference type="SUPFAM" id="SSF53756">
    <property type="entry name" value="UDP-Glycosyltransferase/glycogen phosphorylase"/>
    <property type="match status" value="1"/>
</dbReference>
<dbReference type="Gene3D" id="3.40.50.2000">
    <property type="entry name" value="Glycogen Phosphorylase B"/>
    <property type="match status" value="1"/>
</dbReference>
<dbReference type="Proteomes" id="UP000275747">
    <property type="component" value="Chromosome"/>
</dbReference>
<dbReference type="EMBL" id="CP033041">
    <property type="protein sequence ID" value="AYM72552.1"/>
    <property type="molecule type" value="Genomic_DNA"/>
</dbReference>
<evidence type="ECO:0000313" key="1">
    <source>
        <dbReference type="EMBL" id="AYM72552.1"/>
    </source>
</evidence>
<dbReference type="RefSeq" id="WP_038398536.1">
    <property type="nucleotide sequence ID" value="NZ_CABGQB010000001.1"/>
</dbReference>